<dbReference type="InterPro" id="IPR046217">
    <property type="entry name" value="DUF6250"/>
</dbReference>
<dbReference type="InterPro" id="IPR013783">
    <property type="entry name" value="Ig-like_fold"/>
</dbReference>
<evidence type="ECO:0000256" key="1">
    <source>
        <dbReference type="SAM" id="SignalP"/>
    </source>
</evidence>
<dbReference type="InterPro" id="IPR034641">
    <property type="entry name" value="RGL11"/>
</dbReference>
<dbReference type="PANTHER" id="PTHR43118">
    <property type="entry name" value="RHAMNOGALACTURONAN LYASE (EUROFUNG)"/>
    <property type="match status" value="1"/>
</dbReference>
<evidence type="ECO:0000313" key="5">
    <source>
        <dbReference type="EMBL" id="RKD86305.1"/>
    </source>
</evidence>
<evidence type="ECO:0000259" key="2">
    <source>
        <dbReference type="Pfam" id="PF18370"/>
    </source>
</evidence>
<comment type="caution">
    <text evidence="5">The sequence shown here is derived from an EMBL/GenBank/DDBJ whole genome shotgun (WGS) entry which is preliminary data.</text>
</comment>
<keyword evidence="5" id="KW-0456">Lyase</keyword>
<proteinExistence type="predicted"/>
<protein>
    <submittedName>
        <fullName evidence="5">Rhamnogalacturonan endolyase</fullName>
    </submittedName>
</protein>
<dbReference type="PANTHER" id="PTHR43118:SF1">
    <property type="entry name" value="RHAMNOGALACTURONAN LYASE (EUROFUNG)"/>
    <property type="match status" value="1"/>
</dbReference>
<feature type="domain" description="DUF6250" evidence="3">
    <location>
        <begin position="55"/>
        <end position="227"/>
    </location>
</feature>
<dbReference type="Pfam" id="PF19763">
    <property type="entry name" value="DUF6250"/>
    <property type="match status" value="1"/>
</dbReference>
<evidence type="ECO:0000259" key="3">
    <source>
        <dbReference type="Pfam" id="PF19763"/>
    </source>
</evidence>
<keyword evidence="6" id="KW-1185">Reference proteome</keyword>
<accession>A0A419VVY1</accession>
<feature type="chain" id="PRO_5019070864" evidence="1">
    <location>
        <begin position="20"/>
        <end position="853"/>
    </location>
</feature>
<dbReference type="EMBL" id="RAPN01000004">
    <property type="protein sequence ID" value="RKD86305.1"/>
    <property type="molecule type" value="Genomic_DNA"/>
</dbReference>
<dbReference type="Pfam" id="PF18370">
    <property type="entry name" value="RGI_lyase"/>
    <property type="match status" value="1"/>
</dbReference>
<sequence>MKLIGLFLLSFALVFSAKAQTLLFHDDFNQGLSQWVIEQNSDATVLNSGNGQLEIIAPQGLTLWFKQVLAGNIRISYDAKVIQAGGEFDRASDLNCFWMANDPENPDDFFARSKWRNGVFGNYYSLSQYYVGYGGNNNSTTRFRKYDGNFKQFKNEKIRPEIIQEYTDSAHLITPNQWCHIDIEMKGNSVNYYFNHELLFRMDDPEPYRYGYFGFRTVKNHVVLKNFKVYRPASEEKSAASMRQMEKMDRGVVAVCPSQDSVFVSWRLLQADPQNIAFNIYRQTSGEQAIQLNEHPLKEGTYFWDTTADLSKTNSWFVTPENDAEPVCSSANSFSLNSDAVGKAYLSIPLQIPESAKVGDQEYSYSANDASVADLDGDGKYEIILKWQPSLVRNPPQKGLTGLQLIDAYKLDGTLLWRINLGKNIRSGAAYTQFLVYDLDGDGRAEMVCKTADGTIDGEGNVIGDASKDWRTMDADSATYGKIVDGPEYLTVFDGLTGKALATENYIPDRYPLDSWGGVGGNGNNDSTGGRSDRFSAAIAYLDGVHPSALFVRGWYGRTAVAAWDYRDGQLSQRWLFDSKDADNPYSGQANHQVSVADVDQDGKDELCVGAMTVDDDGQGLYTTGLRHGDALSISDMDPDRPGLEVYGIHENEGKTLALQTPGVAMFDAKTGEILFSIGPGIDIGRGLSADIDPTHRGFENWGGPGGLRDVHGNTISENTPSSTNFVLWWDGDLSRELLDKNRIDKWDWTANKTVNLLTAEDCVSNNGTKATPCLSADLLGDWREEVIWRTADNSELRIYTTTIPTAYRFQTFMQDPQYRLSIAWQNVAYNQPPFTSFYLGTDLDTKKNSTDD</sequence>
<dbReference type="Gene3D" id="2.60.40.10">
    <property type="entry name" value="Immunoglobulins"/>
    <property type="match status" value="1"/>
</dbReference>
<evidence type="ECO:0000313" key="6">
    <source>
        <dbReference type="Proteomes" id="UP000283387"/>
    </source>
</evidence>
<dbReference type="AlphaFoldDB" id="A0A419VVY1"/>
<name>A0A419VVY1_9BACT</name>
<feature type="domain" description="Rhamnogalacturonan I lyase beta-sheet" evidence="2">
    <location>
        <begin position="243"/>
        <end position="312"/>
    </location>
</feature>
<reference evidence="5 6" key="1">
    <citation type="submission" date="2018-09" db="EMBL/GenBank/DDBJ databases">
        <title>Genomic Encyclopedia of Archaeal and Bacterial Type Strains, Phase II (KMG-II): from individual species to whole genera.</title>
        <authorList>
            <person name="Goeker M."/>
        </authorList>
    </citation>
    <scope>NUCLEOTIDE SEQUENCE [LARGE SCALE GENOMIC DNA]</scope>
    <source>
        <strain evidence="5 6">DSM 27148</strain>
    </source>
</reference>
<dbReference type="InterPro" id="IPR041624">
    <property type="entry name" value="RGI_lyase"/>
</dbReference>
<dbReference type="RefSeq" id="WP_245995030.1">
    <property type="nucleotide sequence ID" value="NZ_RAPN01000004.1"/>
</dbReference>
<feature type="signal peptide" evidence="1">
    <location>
        <begin position="1"/>
        <end position="19"/>
    </location>
</feature>
<feature type="domain" description="Rhamnogalacturonan lyase family 11 C-terminal" evidence="4">
    <location>
        <begin position="345"/>
        <end position="848"/>
    </location>
</feature>
<dbReference type="CDD" id="cd10318">
    <property type="entry name" value="RGL11"/>
    <property type="match status" value="1"/>
</dbReference>
<dbReference type="SUPFAM" id="SSF69318">
    <property type="entry name" value="Integrin alpha N-terminal domain"/>
    <property type="match status" value="1"/>
</dbReference>
<dbReference type="GO" id="GO:0016829">
    <property type="term" value="F:lyase activity"/>
    <property type="evidence" value="ECO:0007669"/>
    <property type="project" value="UniProtKB-KW"/>
</dbReference>
<gene>
    <name evidence="5" type="ORF">BC643_3996</name>
</gene>
<organism evidence="5 6">
    <name type="scientific">Mangrovibacterium diazotrophicum</name>
    <dbReference type="NCBI Taxonomy" id="1261403"/>
    <lineage>
        <taxon>Bacteria</taxon>
        <taxon>Pseudomonadati</taxon>
        <taxon>Bacteroidota</taxon>
        <taxon>Bacteroidia</taxon>
        <taxon>Marinilabiliales</taxon>
        <taxon>Prolixibacteraceae</taxon>
        <taxon>Mangrovibacterium</taxon>
    </lineage>
</organism>
<evidence type="ECO:0000259" key="4">
    <source>
        <dbReference type="Pfam" id="PF21348"/>
    </source>
</evidence>
<dbReference type="InterPro" id="IPR049366">
    <property type="entry name" value="RGL11_C"/>
</dbReference>
<keyword evidence="1" id="KW-0732">Signal</keyword>
<dbReference type="Pfam" id="PF21348">
    <property type="entry name" value="RGL11_C"/>
    <property type="match status" value="1"/>
</dbReference>
<dbReference type="Proteomes" id="UP000283387">
    <property type="component" value="Unassembled WGS sequence"/>
</dbReference>
<dbReference type="Gene3D" id="2.60.120.200">
    <property type="match status" value="1"/>
</dbReference>
<dbReference type="InterPro" id="IPR028994">
    <property type="entry name" value="Integrin_alpha_N"/>
</dbReference>